<feature type="region of interest" description="Disordered" evidence="1">
    <location>
        <begin position="41"/>
        <end position="103"/>
    </location>
</feature>
<accession>A0A6G0X9E4</accession>
<feature type="transmembrane region" description="Helical" evidence="2">
    <location>
        <begin position="12"/>
        <end position="34"/>
    </location>
</feature>
<proteinExistence type="predicted"/>
<gene>
    <name evidence="3" type="ORF">Ae201684_007142</name>
</gene>
<evidence type="ECO:0000256" key="1">
    <source>
        <dbReference type="SAM" id="MobiDB-lite"/>
    </source>
</evidence>
<sequence>MAARRVASGRESTFMVGGFVVLAGLAMYALPYVVVQAKKGQTTLSKDGPLSTTEIRRGAFLNSGSKDIGPDPDWDHATNTYRGRRTPFPQQTPAPASQSQASE</sequence>
<protein>
    <submittedName>
        <fullName evidence="3">Uncharacterized protein</fullName>
    </submittedName>
</protein>
<evidence type="ECO:0000313" key="4">
    <source>
        <dbReference type="Proteomes" id="UP000481153"/>
    </source>
</evidence>
<reference evidence="3 4" key="1">
    <citation type="submission" date="2019-07" db="EMBL/GenBank/DDBJ databases">
        <title>Genomics analysis of Aphanomyces spp. identifies a new class of oomycete effector associated with host adaptation.</title>
        <authorList>
            <person name="Gaulin E."/>
        </authorList>
    </citation>
    <scope>NUCLEOTIDE SEQUENCE [LARGE SCALE GENOMIC DNA]</scope>
    <source>
        <strain evidence="3 4">ATCC 201684</strain>
    </source>
</reference>
<feature type="compositionally biased region" description="Polar residues" evidence="1">
    <location>
        <begin position="41"/>
        <end position="53"/>
    </location>
</feature>
<keyword evidence="4" id="KW-1185">Reference proteome</keyword>
<dbReference type="VEuPathDB" id="FungiDB:AeMF1_016944"/>
<organism evidence="3 4">
    <name type="scientific">Aphanomyces euteiches</name>
    <dbReference type="NCBI Taxonomy" id="100861"/>
    <lineage>
        <taxon>Eukaryota</taxon>
        <taxon>Sar</taxon>
        <taxon>Stramenopiles</taxon>
        <taxon>Oomycota</taxon>
        <taxon>Saprolegniomycetes</taxon>
        <taxon>Saprolegniales</taxon>
        <taxon>Verrucalvaceae</taxon>
        <taxon>Aphanomyces</taxon>
    </lineage>
</organism>
<keyword evidence="2" id="KW-1133">Transmembrane helix</keyword>
<dbReference type="AlphaFoldDB" id="A0A6G0X9E4"/>
<evidence type="ECO:0000313" key="3">
    <source>
        <dbReference type="EMBL" id="KAF0736695.1"/>
    </source>
</evidence>
<evidence type="ECO:0000256" key="2">
    <source>
        <dbReference type="SAM" id="Phobius"/>
    </source>
</evidence>
<keyword evidence="2" id="KW-0812">Transmembrane</keyword>
<feature type="compositionally biased region" description="Low complexity" evidence="1">
    <location>
        <begin position="89"/>
        <end position="103"/>
    </location>
</feature>
<dbReference type="Proteomes" id="UP000481153">
    <property type="component" value="Unassembled WGS sequence"/>
</dbReference>
<keyword evidence="2" id="KW-0472">Membrane</keyword>
<comment type="caution">
    <text evidence="3">The sequence shown here is derived from an EMBL/GenBank/DDBJ whole genome shotgun (WGS) entry which is preliminary data.</text>
</comment>
<dbReference type="EMBL" id="VJMJ01000088">
    <property type="protein sequence ID" value="KAF0736695.1"/>
    <property type="molecule type" value="Genomic_DNA"/>
</dbReference>
<name>A0A6G0X9E4_9STRA</name>